<evidence type="ECO:0000313" key="1">
    <source>
        <dbReference type="EMBL" id="RUS32248.1"/>
    </source>
</evidence>
<sequence>MRKPCGRTRHSLRDQMPRHGDHQTIKQLMVTDPDFSKTSYLIDTNLEVSAQCTTIAAGFASFDAHPRERTLAAVAFFPLSTLSADVLAAREALRVSNVAFVLSHNLHWPPALPYLIRFLNRDYKL</sequence>
<evidence type="ECO:0000313" key="2">
    <source>
        <dbReference type="Proteomes" id="UP000274822"/>
    </source>
</evidence>
<reference evidence="1 2" key="1">
    <citation type="journal article" date="2018" name="New Phytol.">
        <title>Phylogenomics of Endogonaceae and evolution of mycorrhizas within Mucoromycota.</title>
        <authorList>
            <person name="Chang Y."/>
            <person name="Desiro A."/>
            <person name="Na H."/>
            <person name="Sandor L."/>
            <person name="Lipzen A."/>
            <person name="Clum A."/>
            <person name="Barry K."/>
            <person name="Grigoriev I.V."/>
            <person name="Martin F.M."/>
            <person name="Stajich J.E."/>
            <person name="Smith M.E."/>
            <person name="Bonito G."/>
            <person name="Spatafora J.W."/>
        </authorList>
    </citation>
    <scope>NUCLEOTIDE SEQUENCE [LARGE SCALE GENOMIC DNA]</scope>
    <source>
        <strain evidence="1 2">AD002</strain>
    </source>
</reference>
<name>A0A433QR64_9FUNG</name>
<dbReference type="AlphaFoldDB" id="A0A433QR64"/>
<dbReference type="Proteomes" id="UP000274822">
    <property type="component" value="Unassembled WGS sequence"/>
</dbReference>
<dbReference type="EMBL" id="RBNJ01002223">
    <property type="protein sequence ID" value="RUS32248.1"/>
    <property type="molecule type" value="Genomic_DNA"/>
</dbReference>
<proteinExistence type="predicted"/>
<gene>
    <name evidence="1" type="ORF">BC938DRAFT_475949</name>
</gene>
<protein>
    <submittedName>
        <fullName evidence="1">Uncharacterized protein</fullName>
    </submittedName>
</protein>
<comment type="caution">
    <text evidence="1">The sequence shown here is derived from an EMBL/GenBank/DDBJ whole genome shotgun (WGS) entry which is preliminary data.</text>
</comment>
<keyword evidence="2" id="KW-1185">Reference proteome</keyword>
<accession>A0A433QR64</accession>
<organism evidence="1 2">
    <name type="scientific">Jimgerdemannia flammicorona</name>
    <dbReference type="NCBI Taxonomy" id="994334"/>
    <lineage>
        <taxon>Eukaryota</taxon>
        <taxon>Fungi</taxon>
        <taxon>Fungi incertae sedis</taxon>
        <taxon>Mucoromycota</taxon>
        <taxon>Mucoromycotina</taxon>
        <taxon>Endogonomycetes</taxon>
        <taxon>Endogonales</taxon>
        <taxon>Endogonaceae</taxon>
        <taxon>Jimgerdemannia</taxon>
    </lineage>
</organism>